<keyword evidence="2" id="KW-1185">Reference proteome</keyword>
<evidence type="ECO:0000313" key="2">
    <source>
        <dbReference type="Proteomes" id="UP000285478"/>
    </source>
</evidence>
<proteinExistence type="predicted"/>
<dbReference type="Pfam" id="PF08888">
    <property type="entry name" value="HopJ"/>
    <property type="match status" value="1"/>
</dbReference>
<gene>
    <name evidence="1" type="ORF">EPV75_11180</name>
</gene>
<dbReference type="EMBL" id="CP035033">
    <property type="protein sequence ID" value="QAB16185.1"/>
    <property type="molecule type" value="Genomic_DNA"/>
</dbReference>
<dbReference type="Gene3D" id="3.20.160.10">
    <property type="entry name" value="vpa0580 domain like"/>
    <property type="match status" value="1"/>
</dbReference>
<dbReference type="Proteomes" id="UP000285478">
    <property type="component" value="Chromosome"/>
</dbReference>
<dbReference type="RefSeq" id="WP_128385445.1">
    <property type="nucleotide sequence ID" value="NZ_CP035033.1"/>
</dbReference>
<reference evidence="1 2" key="1">
    <citation type="journal article" date="2018" name="Environ. Microbiol.">
        <title>Genomes of ubiquitous marine and hypersaline Hydrogenovibrio, Thiomicrorhabdus and Thiomicrospira spp. encode a diversity of mechanisms to sustain chemolithoautotrophy in heterogeneous environments.</title>
        <authorList>
            <person name="Scott K.M."/>
            <person name="Williams J."/>
            <person name="Porter C.M.B."/>
            <person name="Russel S."/>
            <person name="Harmer T.L."/>
            <person name="Paul J.H."/>
            <person name="Antonen K.M."/>
            <person name="Bridges M.K."/>
            <person name="Camper G.J."/>
            <person name="Campla C.K."/>
            <person name="Casella L.G."/>
            <person name="Chase E."/>
            <person name="Conrad J.W."/>
            <person name="Cruz M.C."/>
            <person name="Dunlap D.S."/>
            <person name="Duran L."/>
            <person name="Fahsbender E.M."/>
            <person name="Goldsmith D.B."/>
            <person name="Keeley R.F."/>
            <person name="Kondoff M.R."/>
            <person name="Kussy B.I."/>
            <person name="Lane M.K."/>
            <person name="Lawler S."/>
            <person name="Leigh B.A."/>
            <person name="Lewis C."/>
            <person name="Lostal L.M."/>
            <person name="Marking D."/>
            <person name="Mancera P.A."/>
            <person name="McClenthan E.C."/>
            <person name="McIntyre E.A."/>
            <person name="Mine J.A."/>
            <person name="Modi S."/>
            <person name="Moore B.D."/>
            <person name="Morgan W.A."/>
            <person name="Nelson K.M."/>
            <person name="Nguyen K.N."/>
            <person name="Ogburn N."/>
            <person name="Parrino D.G."/>
            <person name="Pedapudi A.D."/>
            <person name="Pelham R.P."/>
            <person name="Preece A.M."/>
            <person name="Rampersad E.A."/>
            <person name="Richardson J.C."/>
            <person name="Rodgers C.M."/>
            <person name="Schaffer B.L."/>
            <person name="Sheridan N.E."/>
            <person name="Solone M.R."/>
            <person name="Staley Z.R."/>
            <person name="Tabuchi M."/>
            <person name="Waide R.J."/>
            <person name="Wanjugi P.W."/>
            <person name="Young S."/>
            <person name="Clum A."/>
            <person name="Daum C."/>
            <person name="Huntemann M."/>
            <person name="Ivanova N."/>
            <person name="Kyrpides N."/>
            <person name="Mikhailova N."/>
            <person name="Palaniappan K."/>
            <person name="Pillay M."/>
            <person name="Reddy T.B.K."/>
            <person name="Shapiro N."/>
            <person name="Stamatis D."/>
            <person name="Varghese N."/>
            <person name="Woyke T."/>
            <person name="Boden R."/>
            <person name="Freyermuth S.K."/>
            <person name="Kerfeld C.A."/>
        </authorList>
    </citation>
    <scope>NUCLEOTIDE SEQUENCE [LARGE SCALE GENOMIC DNA]</scope>
    <source>
        <strain evidence="1 2">JR-2</strain>
    </source>
</reference>
<evidence type="ECO:0000313" key="1">
    <source>
        <dbReference type="EMBL" id="QAB16185.1"/>
    </source>
</evidence>
<protein>
    <submittedName>
        <fullName evidence="1">Type III effector</fullName>
    </submittedName>
</protein>
<sequence>MTLDALTAELNQQPVDFNTVMQTIDSHYDFTPTRFQNGEQVNEADTNNGSCKIFAFAKLNGLSEQATLNAFGDFYTQDVLQNPDGQDHGNIRNFMKTGWSGVQFDAMPLAVK</sequence>
<dbReference type="InterPro" id="IPR014984">
    <property type="entry name" value="HopJ"/>
</dbReference>
<dbReference type="KEGG" id="htr:EPV75_11180"/>
<accession>A0A410H5I8</accession>
<organism evidence="1 2">
    <name type="scientific">Hydrogenovibrio thermophilus</name>
    <dbReference type="NCBI Taxonomy" id="265883"/>
    <lineage>
        <taxon>Bacteria</taxon>
        <taxon>Pseudomonadati</taxon>
        <taxon>Pseudomonadota</taxon>
        <taxon>Gammaproteobacteria</taxon>
        <taxon>Thiotrichales</taxon>
        <taxon>Piscirickettsiaceae</taxon>
        <taxon>Hydrogenovibrio</taxon>
    </lineage>
</organism>
<name>A0A410H5I8_9GAMM</name>
<dbReference type="AlphaFoldDB" id="A0A410H5I8"/>
<dbReference type="InterPro" id="IPR038604">
    <property type="entry name" value="HopJ_sf"/>
</dbReference>